<keyword evidence="4" id="KW-1185">Reference proteome</keyword>
<dbReference type="InterPro" id="IPR011009">
    <property type="entry name" value="Kinase-like_dom_sf"/>
</dbReference>
<evidence type="ECO:0000256" key="1">
    <source>
        <dbReference type="ARBA" id="ARBA00009460"/>
    </source>
</evidence>
<dbReference type="Pfam" id="PF03881">
    <property type="entry name" value="Fructosamin_kin"/>
    <property type="match status" value="1"/>
</dbReference>
<dbReference type="InterPro" id="IPR016477">
    <property type="entry name" value="Fructo-/Ketosamine-3-kinase"/>
</dbReference>
<reference evidence="3 4" key="1">
    <citation type="submission" date="2019-09" db="EMBL/GenBank/DDBJ databases">
        <title>Ecophysiology of the spiral-shaped methanotroph Methylospira mobilis as revealed by the complete genome sequence.</title>
        <authorList>
            <person name="Oshkin I.Y."/>
            <person name="Dedysh S.N."/>
            <person name="Miroshnikov K."/>
            <person name="Danilova O.V."/>
            <person name="Hakobyan A."/>
            <person name="Liesack W."/>
        </authorList>
    </citation>
    <scope>NUCLEOTIDE SEQUENCE [LARGE SCALE GENOMIC DNA]</scope>
    <source>
        <strain evidence="3 4">Shm1</strain>
    </source>
</reference>
<gene>
    <name evidence="3" type="ORF">F6R98_20755</name>
</gene>
<protein>
    <submittedName>
        <fullName evidence="3">Fructosamine kinase family protein</fullName>
    </submittedName>
</protein>
<dbReference type="InParanoid" id="A0A5Q0BRR1"/>
<dbReference type="PANTHER" id="PTHR12149">
    <property type="entry name" value="FRUCTOSAMINE 3 KINASE-RELATED PROTEIN"/>
    <property type="match status" value="1"/>
</dbReference>
<dbReference type="RefSeq" id="WP_153250723.1">
    <property type="nucleotide sequence ID" value="NZ_CP044205.1"/>
</dbReference>
<evidence type="ECO:0000313" key="3">
    <source>
        <dbReference type="EMBL" id="QFY44758.1"/>
    </source>
</evidence>
<accession>A0A5Q0BRR1</accession>
<evidence type="ECO:0000313" key="4">
    <source>
        <dbReference type="Proteomes" id="UP000325755"/>
    </source>
</evidence>
<dbReference type="FunCoup" id="A0A5Q0BRR1">
    <property type="interactions" value="344"/>
</dbReference>
<dbReference type="Gene3D" id="3.90.1200.10">
    <property type="match status" value="1"/>
</dbReference>
<dbReference type="Proteomes" id="UP000325755">
    <property type="component" value="Chromosome"/>
</dbReference>
<dbReference type="SUPFAM" id="SSF56112">
    <property type="entry name" value="Protein kinase-like (PK-like)"/>
    <property type="match status" value="1"/>
</dbReference>
<dbReference type="EMBL" id="CP044205">
    <property type="protein sequence ID" value="QFY44758.1"/>
    <property type="molecule type" value="Genomic_DNA"/>
</dbReference>
<name>A0A5Q0BRR1_9GAMM</name>
<dbReference type="OrthoDB" id="5291879at2"/>
<dbReference type="KEGG" id="mmob:F6R98_20755"/>
<dbReference type="AlphaFoldDB" id="A0A5Q0BRR1"/>
<dbReference type="Gene3D" id="3.30.200.20">
    <property type="entry name" value="Phosphorylase Kinase, domain 1"/>
    <property type="match status" value="1"/>
</dbReference>
<organism evidence="3 4">
    <name type="scientific">Candidatus Methylospira mobilis</name>
    <dbReference type="NCBI Taxonomy" id="1808979"/>
    <lineage>
        <taxon>Bacteria</taxon>
        <taxon>Pseudomonadati</taxon>
        <taxon>Pseudomonadota</taxon>
        <taxon>Gammaproteobacteria</taxon>
        <taxon>Methylococcales</taxon>
        <taxon>Methylococcaceae</taxon>
        <taxon>Candidatus Methylospira</taxon>
    </lineage>
</organism>
<keyword evidence="2 3" id="KW-0418">Kinase</keyword>
<proteinExistence type="inferred from homology"/>
<dbReference type="PIRSF" id="PIRSF006221">
    <property type="entry name" value="Ketosamine-3-kinase"/>
    <property type="match status" value="1"/>
</dbReference>
<sequence length="294" mass="32322">MRALEKLIADASGQAFHLTEKVPVSGGCIGESYRAKGRERDYFVKCLPARCLGILEAEIAGLQAIQATHTVNVPNPLCCGIIGNQAVLVLEWLDMNALGGGSARNLGQKLAEMHAIVQPCFGWRDDNWIGTNPQPNAPCPDRLDWVAFWRANRLGFQLDLAARNGYGGRLQQQGERLMELLPAFFKNYRPHASLLHGDLWGGNAASNSRNEGLIYDPACYFGDREADVAMTELFGGFGQDFYAAYRETLALDAGYPVRKTLYNVYHILNHLNLFGGGYQGQALGMIERLLAEAG</sequence>
<evidence type="ECO:0000256" key="2">
    <source>
        <dbReference type="PIRNR" id="PIRNR006221"/>
    </source>
</evidence>
<comment type="similarity">
    <text evidence="1 2">Belongs to the fructosamine kinase family.</text>
</comment>
<dbReference type="PANTHER" id="PTHR12149:SF8">
    <property type="entry name" value="PROTEIN-RIBULOSAMINE 3-KINASE"/>
    <property type="match status" value="1"/>
</dbReference>
<dbReference type="GO" id="GO:0016301">
    <property type="term" value="F:kinase activity"/>
    <property type="evidence" value="ECO:0007669"/>
    <property type="project" value="UniProtKB-UniRule"/>
</dbReference>
<keyword evidence="2" id="KW-0808">Transferase</keyword>